<comment type="caution">
    <text evidence="1">The sequence shown here is derived from an EMBL/GenBank/DDBJ whole genome shotgun (WGS) entry which is preliminary data.</text>
</comment>
<dbReference type="EMBL" id="LAZR01028763">
    <property type="protein sequence ID" value="KKL61626.1"/>
    <property type="molecule type" value="Genomic_DNA"/>
</dbReference>
<name>A0A0F9E5Y2_9ZZZZ</name>
<accession>A0A0F9E5Y2</accession>
<proteinExistence type="predicted"/>
<gene>
    <name evidence="1" type="ORF">LCGC14_2193440</name>
</gene>
<feature type="non-terminal residue" evidence="1">
    <location>
        <position position="49"/>
    </location>
</feature>
<reference evidence="1" key="1">
    <citation type="journal article" date="2015" name="Nature">
        <title>Complex archaea that bridge the gap between prokaryotes and eukaryotes.</title>
        <authorList>
            <person name="Spang A."/>
            <person name="Saw J.H."/>
            <person name="Jorgensen S.L."/>
            <person name="Zaremba-Niedzwiedzka K."/>
            <person name="Martijn J."/>
            <person name="Lind A.E."/>
            <person name="van Eijk R."/>
            <person name="Schleper C."/>
            <person name="Guy L."/>
            <person name="Ettema T.J."/>
        </authorList>
    </citation>
    <scope>NUCLEOTIDE SEQUENCE</scope>
</reference>
<organism evidence="1">
    <name type="scientific">marine sediment metagenome</name>
    <dbReference type="NCBI Taxonomy" id="412755"/>
    <lineage>
        <taxon>unclassified sequences</taxon>
        <taxon>metagenomes</taxon>
        <taxon>ecological metagenomes</taxon>
    </lineage>
</organism>
<dbReference type="AlphaFoldDB" id="A0A0F9E5Y2"/>
<protein>
    <submittedName>
        <fullName evidence="1">Uncharacterized protein</fullName>
    </submittedName>
</protein>
<evidence type="ECO:0000313" key="1">
    <source>
        <dbReference type="EMBL" id="KKL61626.1"/>
    </source>
</evidence>
<sequence length="49" mass="5204">MAPNFDVSKLTQAAAANAKPHDNLVVLDLGTGAFPRDIEVRLPDDDGAR</sequence>